<accession>A0A093S0E4</accession>
<feature type="coiled-coil region" evidence="1">
    <location>
        <begin position="33"/>
        <end position="60"/>
    </location>
</feature>
<protein>
    <submittedName>
        <fullName evidence="2">Uncharacterized protein</fullName>
    </submittedName>
</protein>
<dbReference type="eggNOG" id="ENOG502ZU72">
    <property type="taxonomic scope" value="Bacteria"/>
</dbReference>
<dbReference type="STRING" id="55207.KP22_15895"/>
<evidence type="ECO:0000313" key="2">
    <source>
        <dbReference type="EMBL" id="KFX03556.1"/>
    </source>
</evidence>
<dbReference type="Proteomes" id="UP000032874">
    <property type="component" value="Unassembled WGS sequence"/>
</dbReference>
<evidence type="ECO:0000256" key="1">
    <source>
        <dbReference type="SAM" id="Coils"/>
    </source>
</evidence>
<reference evidence="2 3" key="1">
    <citation type="submission" date="2014-08" db="EMBL/GenBank/DDBJ databases">
        <title>Genome sequences of NCPPB Pectobacterium isolates.</title>
        <authorList>
            <person name="Glover R.H."/>
            <person name="Sapp M."/>
            <person name="Elphinstone J."/>
        </authorList>
    </citation>
    <scope>NUCLEOTIDE SEQUENCE [LARGE SCALE GENOMIC DNA]</scope>
    <source>
        <strain evidence="2 3">NCPPB 2795</strain>
    </source>
</reference>
<dbReference type="AlphaFoldDB" id="A0A093S0E4"/>
<dbReference type="EMBL" id="JQHM01000008">
    <property type="protein sequence ID" value="KFX03556.1"/>
    <property type="molecule type" value="Genomic_DNA"/>
</dbReference>
<sequence length="60" mass="6488">MSKNHLNHTEEAITQIVHAKAIITLIASQDTNSAAVENALEAVTEMLEKAEAELAEVHHA</sequence>
<evidence type="ECO:0000313" key="3">
    <source>
        <dbReference type="Proteomes" id="UP000032874"/>
    </source>
</evidence>
<dbReference type="RefSeq" id="WP_039325134.1">
    <property type="nucleotide sequence ID" value="NZ_JQHM01000008.1"/>
</dbReference>
<comment type="caution">
    <text evidence="2">The sequence shown here is derived from an EMBL/GenBank/DDBJ whole genome shotgun (WGS) entry which is preliminary data.</text>
</comment>
<name>A0A093S0E4_9GAMM</name>
<keyword evidence="1" id="KW-0175">Coiled coil</keyword>
<gene>
    <name evidence="2" type="ORF">KP22_15895</name>
</gene>
<proteinExistence type="predicted"/>
<organism evidence="2 3">
    <name type="scientific">Pectobacterium betavasculorum</name>
    <dbReference type="NCBI Taxonomy" id="55207"/>
    <lineage>
        <taxon>Bacteria</taxon>
        <taxon>Pseudomonadati</taxon>
        <taxon>Pseudomonadota</taxon>
        <taxon>Gammaproteobacteria</taxon>
        <taxon>Enterobacterales</taxon>
        <taxon>Pectobacteriaceae</taxon>
        <taxon>Pectobacterium</taxon>
    </lineage>
</organism>